<gene>
    <name evidence="2" type="ORF">DCAF_LOCUS20435</name>
</gene>
<name>A0AAV1SA60_9ROSI</name>
<evidence type="ECO:0000313" key="2">
    <source>
        <dbReference type="EMBL" id="CAK7347747.1"/>
    </source>
</evidence>
<dbReference type="EMBL" id="CAWUPB010001173">
    <property type="protein sequence ID" value="CAK7347747.1"/>
    <property type="molecule type" value="Genomic_DNA"/>
</dbReference>
<reference evidence="2 3" key="1">
    <citation type="submission" date="2024-01" db="EMBL/GenBank/DDBJ databases">
        <authorList>
            <person name="Waweru B."/>
        </authorList>
    </citation>
    <scope>NUCLEOTIDE SEQUENCE [LARGE SCALE GENOMIC DNA]</scope>
</reference>
<accession>A0AAV1SA60</accession>
<evidence type="ECO:0008006" key="4">
    <source>
        <dbReference type="Google" id="ProtNLM"/>
    </source>
</evidence>
<comment type="caution">
    <text evidence="2">The sequence shown here is derived from an EMBL/GenBank/DDBJ whole genome shotgun (WGS) entry which is preliminary data.</text>
</comment>
<feature type="compositionally biased region" description="Polar residues" evidence="1">
    <location>
        <begin position="123"/>
        <end position="132"/>
    </location>
</feature>
<organism evidence="2 3">
    <name type="scientific">Dovyalis caffra</name>
    <dbReference type="NCBI Taxonomy" id="77055"/>
    <lineage>
        <taxon>Eukaryota</taxon>
        <taxon>Viridiplantae</taxon>
        <taxon>Streptophyta</taxon>
        <taxon>Embryophyta</taxon>
        <taxon>Tracheophyta</taxon>
        <taxon>Spermatophyta</taxon>
        <taxon>Magnoliopsida</taxon>
        <taxon>eudicotyledons</taxon>
        <taxon>Gunneridae</taxon>
        <taxon>Pentapetalae</taxon>
        <taxon>rosids</taxon>
        <taxon>fabids</taxon>
        <taxon>Malpighiales</taxon>
        <taxon>Salicaceae</taxon>
        <taxon>Flacourtieae</taxon>
        <taxon>Dovyalis</taxon>
    </lineage>
</organism>
<sequence>MVPRSHKVIKPAQVSLPFSGLQPPDLKTLDLKLVHLLAQTEKLHCWVDLNEDKKQKMLERVLTRRTDSFIRNLATGSQLMRSISLTILQMKLHDLNKPASGDEEMRPDNSMEHQSEGLGGDQINDQTVQQSADQDRQNRKRASDRKYLDRKKQKTKDTERELETIKAEKAQLEKSNAYLKGQLDQLKEYVEQVRETHRRLEQIVEGQTTTIHMLQQLLQRPLERTLDNTSAIREAAQPVYNAPVPESGIPMRSDGSTMKNSLGMRQSRVPRGWPYGNGSELPAPTHDLTVDDYLVNDNGVIPVLK</sequence>
<keyword evidence="3" id="KW-1185">Reference proteome</keyword>
<feature type="compositionally biased region" description="Basic residues" evidence="1">
    <location>
        <begin position="138"/>
        <end position="154"/>
    </location>
</feature>
<feature type="region of interest" description="Disordered" evidence="1">
    <location>
        <begin position="97"/>
        <end position="160"/>
    </location>
</feature>
<proteinExistence type="predicted"/>
<dbReference type="Proteomes" id="UP001314170">
    <property type="component" value="Unassembled WGS sequence"/>
</dbReference>
<evidence type="ECO:0000256" key="1">
    <source>
        <dbReference type="SAM" id="MobiDB-lite"/>
    </source>
</evidence>
<dbReference type="AlphaFoldDB" id="A0AAV1SA60"/>
<protein>
    <recommendedName>
        <fullName evidence="4">BZIP domain-containing protein</fullName>
    </recommendedName>
</protein>
<evidence type="ECO:0000313" key="3">
    <source>
        <dbReference type="Proteomes" id="UP001314170"/>
    </source>
</evidence>
<feature type="compositionally biased region" description="Basic and acidic residues" evidence="1">
    <location>
        <begin position="103"/>
        <end position="115"/>
    </location>
</feature>